<dbReference type="Proteomes" id="UP000273500">
    <property type="component" value="Unassembled WGS sequence"/>
</dbReference>
<evidence type="ECO:0000313" key="2">
    <source>
        <dbReference type="EMBL" id="RSK47987.1"/>
    </source>
</evidence>
<feature type="domain" description="Resolvase HTH" evidence="1">
    <location>
        <begin position="57"/>
        <end position="82"/>
    </location>
</feature>
<protein>
    <recommendedName>
        <fullName evidence="1">Resolvase HTH domain-containing protein</fullName>
    </recommendedName>
</protein>
<comment type="caution">
    <text evidence="2">The sequence shown here is derived from an EMBL/GenBank/DDBJ whole genome shotgun (WGS) entry which is preliminary data.</text>
</comment>
<organism evidence="2 3">
    <name type="scientific">Hymenobacter rigui</name>
    <dbReference type="NCBI Taxonomy" id="334424"/>
    <lineage>
        <taxon>Bacteria</taxon>
        <taxon>Pseudomonadati</taxon>
        <taxon>Bacteroidota</taxon>
        <taxon>Cytophagia</taxon>
        <taxon>Cytophagales</taxon>
        <taxon>Hymenobacteraceae</taxon>
        <taxon>Hymenobacter</taxon>
    </lineage>
</organism>
<dbReference type="GO" id="GO:0003677">
    <property type="term" value="F:DNA binding"/>
    <property type="evidence" value="ECO:0007669"/>
    <property type="project" value="InterPro"/>
</dbReference>
<evidence type="ECO:0000313" key="3">
    <source>
        <dbReference type="Proteomes" id="UP000273500"/>
    </source>
</evidence>
<dbReference type="EMBL" id="RWIT01000006">
    <property type="protein sequence ID" value="RSK47987.1"/>
    <property type="molecule type" value="Genomic_DNA"/>
</dbReference>
<reference evidence="2 3" key="1">
    <citation type="submission" date="2018-12" db="EMBL/GenBank/DDBJ databases">
        <authorList>
            <person name="Feng G."/>
            <person name="Zhu H."/>
        </authorList>
    </citation>
    <scope>NUCLEOTIDE SEQUENCE [LARGE SCALE GENOMIC DNA]</scope>
    <source>
        <strain evidence="2 3">KCTC 12533</strain>
    </source>
</reference>
<dbReference type="Pfam" id="PF02796">
    <property type="entry name" value="HTH_7"/>
    <property type="match status" value="1"/>
</dbReference>
<name>A0A428KND7_9BACT</name>
<sequence length="175" mass="19938">MLRFTHCIVVYFVTIHTFVSRSNLLLFNTYVYLHIHLKITLVTMPHQGEILQEAIKNSGISITRIVDELGITRPTIYRKFKDDTLDYGFVKRVGEIIGHDFSSDFTSLQQSVLPFAVNSVTNSVTNSPVKPVLHRSVTSPTVDPDIAKQLMQLQQKYIALLEAYNDLLLKVYGPR</sequence>
<evidence type="ECO:0000259" key="1">
    <source>
        <dbReference type="Pfam" id="PF02796"/>
    </source>
</evidence>
<accession>A0A428KND7</accession>
<dbReference type="OrthoDB" id="981159at2"/>
<proteinExistence type="predicted"/>
<dbReference type="InterPro" id="IPR006120">
    <property type="entry name" value="Resolvase_HTH_dom"/>
</dbReference>
<dbReference type="AlphaFoldDB" id="A0A428KND7"/>
<gene>
    <name evidence="2" type="ORF">EI291_12905</name>
</gene>
<keyword evidence="3" id="KW-1185">Reference proteome</keyword>
<dbReference type="GO" id="GO:0000150">
    <property type="term" value="F:DNA strand exchange activity"/>
    <property type="evidence" value="ECO:0007669"/>
    <property type="project" value="InterPro"/>
</dbReference>